<keyword evidence="1" id="KW-0802">TPR repeat</keyword>
<accession>A0A7Z1AZV4</accession>
<dbReference type="AlphaFoldDB" id="A0A7Z1AZV4"/>
<evidence type="ECO:0000256" key="1">
    <source>
        <dbReference type="PROSITE-ProRule" id="PRU00339"/>
    </source>
</evidence>
<name>A0A7Z1AZV4_9PSEU</name>
<dbReference type="Gene3D" id="1.25.40.10">
    <property type="entry name" value="Tetratricopeptide repeat domain"/>
    <property type="match status" value="2"/>
</dbReference>
<dbReference type="Gene3D" id="3.40.50.300">
    <property type="entry name" value="P-loop containing nucleotide triphosphate hydrolases"/>
    <property type="match status" value="1"/>
</dbReference>
<dbReference type="InterPro" id="IPR027417">
    <property type="entry name" value="P-loop_NTPase"/>
</dbReference>
<feature type="domain" description="AAA+ ATPase" evidence="2">
    <location>
        <begin position="323"/>
        <end position="480"/>
    </location>
</feature>
<dbReference type="SUPFAM" id="SSF48452">
    <property type="entry name" value="TPR-like"/>
    <property type="match status" value="1"/>
</dbReference>
<dbReference type="PROSITE" id="PS50005">
    <property type="entry name" value="TPR"/>
    <property type="match status" value="1"/>
</dbReference>
<sequence>MIGQFNADGIPLGTVELDQLAEACEVVWNTILDRWAGPGYDSERSTLAELLACELGDSFRPGGWLHDWAQANDLLVPAFLDLEGEESPLPNPWRLFDEDLPTTRAEIHYLVGRTHGDLHGDNVLIPVRNGSIRPADFRLIDLATYDARAPLSRDLATQLMSLCWREIGASSERSQEAFLVYLVNDYRDELLDGRMPGDVRKVIDALREPALRFVIQNEWNQEHWHRQLKVSLLAQAMLHTAYSSGGTPASRWCSRLAGRLTRALLGTANLPTGPLMRFDAGKLVEATHATAARTIDRSASDGSIFVDRTGQRGRLRAALADRVTSVIVVSGPPGIGKTALVREVLTDLGLTDPEDETTAVRWHDATPYGEIDVPTLLKDIEPPGSDRVAGPSARARLEIALDSLGESGGIRPVIVIDSAENLLKEEHVLRDSELDLALEAVQGRLRPVVKVVLVTQHVPSATTGVAWPGTACQINLDGLEPPWLREHFAELDPGNAYGLADLPEQDLRHVHGFLAGNPRLAELLHAVLSFDPPGLQAHEVGPWLSSVPASEVHQRLVRRYVDLLPAEQQLVSKGLAALGIPVSTDAVIGVLAPYLSRELIESALRALVAARLVLERRDGRRYVRKTEVEAVIGYLGRDRHTDDGGSPTRRELALQAAKVLAVMQKDDDEVDGMVDLEMHFARVDAWLRAGMYEQAHSLIEEMDDLVRRWGSGAELRAQREAVRGRLGDDREGEMLNLAGLGHIYSYSGEFRSALEAYQAALSIAKQDQLREAMRQIYINMGAMFWENNYLAEAEDHYGWALGLADEDDEDGGDDDRTVVLRGDRAAALVGLADSRQRRGSYRRAVEQALAAFEAAWEADPGQALGAALRLARWYAELDQIPDALTMRARSAELTSAHPDASARAELLTLTADLYLYQDRYQEARSAAAQAVEVARVRRDPINLRRSLTTVALADVHLGDFLAARRAIEESARYRVAGRDTAELALRAIIAYRSELPGTARDLFRQLHDETSRRTKADSNDLVAWDFAGIARCHSVLLGEVEPAWALDAFRRARPTSAQQTPGLDDRMRFMVKTLAGNCPRLDHVLTELARIRPGRGG</sequence>
<dbReference type="InterPro" id="IPR011990">
    <property type="entry name" value="TPR-like_helical_dom_sf"/>
</dbReference>
<dbReference type="SUPFAM" id="SSF52540">
    <property type="entry name" value="P-loop containing nucleoside triphosphate hydrolases"/>
    <property type="match status" value="1"/>
</dbReference>
<dbReference type="InterPro" id="IPR049945">
    <property type="entry name" value="AAA_22"/>
</dbReference>
<dbReference type="SMART" id="SM00382">
    <property type="entry name" value="AAA"/>
    <property type="match status" value="1"/>
</dbReference>
<protein>
    <recommendedName>
        <fullName evidence="2">AAA+ ATPase domain-containing protein</fullName>
    </recommendedName>
</protein>
<dbReference type="Proteomes" id="UP000185696">
    <property type="component" value="Unassembled WGS sequence"/>
</dbReference>
<reference evidence="3 4" key="1">
    <citation type="submission" date="2016-12" db="EMBL/GenBank/DDBJ databases">
        <title>The draft genome sequence of Actinophytocola xinjiangensis.</title>
        <authorList>
            <person name="Wang W."/>
            <person name="Yuan L."/>
        </authorList>
    </citation>
    <scope>NUCLEOTIDE SEQUENCE [LARGE SCALE GENOMIC DNA]</scope>
    <source>
        <strain evidence="3 4">CGMCC 4.4663</strain>
    </source>
</reference>
<keyword evidence="4" id="KW-1185">Reference proteome</keyword>
<organism evidence="3 4">
    <name type="scientific">Actinophytocola xinjiangensis</name>
    <dbReference type="NCBI Taxonomy" id="485602"/>
    <lineage>
        <taxon>Bacteria</taxon>
        <taxon>Bacillati</taxon>
        <taxon>Actinomycetota</taxon>
        <taxon>Actinomycetes</taxon>
        <taxon>Pseudonocardiales</taxon>
        <taxon>Pseudonocardiaceae</taxon>
    </lineage>
</organism>
<evidence type="ECO:0000313" key="4">
    <source>
        <dbReference type="Proteomes" id="UP000185696"/>
    </source>
</evidence>
<dbReference type="EMBL" id="MSIF01000005">
    <property type="protein sequence ID" value="OLF11164.1"/>
    <property type="molecule type" value="Genomic_DNA"/>
</dbReference>
<dbReference type="SMART" id="SM00028">
    <property type="entry name" value="TPR"/>
    <property type="match status" value="3"/>
</dbReference>
<dbReference type="InterPro" id="IPR019734">
    <property type="entry name" value="TPR_rpt"/>
</dbReference>
<evidence type="ECO:0000313" key="3">
    <source>
        <dbReference type="EMBL" id="OLF11164.1"/>
    </source>
</evidence>
<proteinExistence type="predicted"/>
<dbReference type="Pfam" id="PF13401">
    <property type="entry name" value="AAA_22"/>
    <property type="match status" value="1"/>
</dbReference>
<dbReference type="GO" id="GO:0016887">
    <property type="term" value="F:ATP hydrolysis activity"/>
    <property type="evidence" value="ECO:0007669"/>
    <property type="project" value="InterPro"/>
</dbReference>
<evidence type="ECO:0000259" key="2">
    <source>
        <dbReference type="SMART" id="SM00382"/>
    </source>
</evidence>
<comment type="caution">
    <text evidence="3">The sequence shown here is derived from an EMBL/GenBank/DDBJ whole genome shotgun (WGS) entry which is preliminary data.</text>
</comment>
<dbReference type="InterPro" id="IPR003593">
    <property type="entry name" value="AAA+_ATPase"/>
</dbReference>
<feature type="repeat" description="TPR" evidence="1">
    <location>
        <begin position="734"/>
        <end position="767"/>
    </location>
</feature>
<gene>
    <name evidence="3" type="ORF">BLA60_14360</name>
</gene>